<sequence>MSVQFSRWQQLLLLLVFLIAALAVLYLQFGIFEPMRQQQAELRQELKIYQASAARKKNSADAPAAPAERSMLLRQIPAHPLPEQYVLDLAAAEAASGVTILSAALQNAGGTASPQQSTKAAAAPAVVPLTWAIDVRYDVYEQLQAFLTGIEGLMRMSAIHGITFQGREEILAAGVKRPPYTCSVVVSAYYVSNLPNADELSTGIDRPPLCKNRTNPLKPQLCQ</sequence>
<evidence type="ECO:0000313" key="2">
    <source>
        <dbReference type="Proteomes" id="UP001156102"/>
    </source>
</evidence>
<accession>A0AA41X3X8</accession>
<dbReference type="AlphaFoldDB" id="A0AA41X3X8"/>
<gene>
    <name evidence="1" type="ORF">NK662_08095</name>
</gene>
<comment type="caution">
    <text evidence="1">The sequence shown here is derived from an EMBL/GenBank/DDBJ whole genome shotgun (WGS) entry which is preliminary data.</text>
</comment>
<dbReference type="EMBL" id="JANCLT010000003">
    <property type="protein sequence ID" value="MCP8968504.1"/>
    <property type="molecule type" value="Genomic_DNA"/>
</dbReference>
<reference evidence="1" key="1">
    <citation type="submission" date="2022-07" db="EMBL/GenBank/DDBJ databases">
        <authorList>
            <person name="Li W.-J."/>
            <person name="Deng Q.-Q."/>
        </authorList>
    </citation>
    <scope>NUCLEOTIDE SEQUENCE</scope>
    <source>
        <strain evidence="1">SYSU M60031</strain>
    </source>
</reference>
<evidence type="ECO:0008006" key="3">
    <source>
        <dbReference type="Google" id="ProtNLM"/>
    </source>
</evidence>
<name>A0AA41X3X8_9BACI</name>
<dbReference type="RefSeq" id="WP_254758413.1">
    <property type="nucleotide sequence ID" value="NZ_JANCLT010000003.1"/>
</dbReference>
<keyword evidence="2" id="KW-1185">Reference proteome</keyword>
<protein>
    <recommendedName>
        <fullName evidence="3">Pilus assembly protein PilO</fullName>
    </recommendedName>
</protein>
<evidence type="ECO:0000313" key="1">
    <source>
        <dbReference type="EMBL" id="MCP8968504.1"/>
    </source>
</evidence>
<organism evidence="1 2">
    <name type="scientific">Ectobacillus ponti</name>
    <dbReference type="NCBI Taxonomy" id="2961894"/>
    <lineage>
        <taxon>Bacteria</taxon>
        <taxon>Bacillati</taxon>
        <taxon>Bacillota</taxon>
        <taxon>Bacilli</taxon>
        <taxon>Bacillales</taxon>
        <taxon>Bacillaceae</taxon>
        <taxon>Ectobacillus</taxon>
    </lineage>
</organism>
<dbReference type="Proteomes" id="UP001156102">
    <property type="component" value="Unassembled WGS sequence"/>
</dbReference>
<proteinExistence type="predicted"/>